<feature type="transmembrane region" description="Helical" evidence="17">
    <location>
        <begin position="470"/>
        <end position="490"/>
    </location>
</feature>
<keyword evidence="16" id="KW-0460">Magnesium</keyword>
<dbReference type="CDD" id="cd01879">
    <property type="entry name" value="FeoB"/>
    <property type="match status" value="1"/>
</dbReference>
<dbReference type="GO" id="GO:0015093">
    <property type="term" value="F:ferrous iron transmembrane transporter activity"/>
    <property type="evidence" value="ECO:0007669"/>
    <property type="project" value="UniProtKB-UniRule"/>
</dbReference>
<dbReference type="PANTHER" id="PTHR43185">
    <property type="entry name" value="FERROUS IRON TRANSPORT PROTEIN B"/>
    <property type="match status" value="1"/>
</dbReference>
<keyword evidence="13 17" id="KW-0472">Membrane</keyword>
<keyword evidence="16" id="KW-0479">Metal-binding</keyword>
<dbReference type="FunFam" id="3.40.50.300:FF:000426">
    <property type="entry name" value="Ferrous iron transport protein B"/>
    <property type="match status" value="1"/>
</dbReference>
<evidence type="ECO:0000256" key="14">
    <source>
        <dbReference type="NCBIfam" id="TIGR00437"/>
    </source>
</evidence>
<feature type="binding site" evidence="15">
    <location>
        <begin position="125"/>
        <end position="128"/>
    </location>
    <ligand>
        <name>GTP</name>
        <dbReference type="ChEBI" id="CHEBI:37565"/>
        <label>1</label>
    </ligand>
</feature>
<feature type="binding site" evidence="15">
    <location>
        <begin position="65"/>
        <end position="68"/>
    </location>
    <ligand>
        <name>GTP</name>
        <dbReference type="ChEBI" id="CHEBI:37565"/>
        <label>1</label>
    </ligand>
</feature>
<reference evidence="19" key="1">
    <citation type="submission" date="2020-08" db="EMBL/GenBank/DDBJ databases">
        <title>Genomic insights into the carbon and energy metabolism of the first obligate autotrophic acetogenic bacterium Aceticella autotrophica gen. nov., sp. nov.</title>
        <authorList>
            <person name="Toshchakov S.V."/>
            <person name="Elcheninov A.G."/>
            <person name="Kublanov I.V."/>
            <person name="Frolov E.N."/>
            <person name="Lebedinsky A.V."/>
        </authorList>
    </citation>
    <scope>NUCLEOTIDE SEQUENCE</scope>
    <source>
        <strain evidence="19">3443-3Ac</strain>
    </source>
</reference>
<evidence type="ECO:0000259" key="18">
    <source>
        <dbReference type="PROSITE" id="PS51711"/>
    </source>
</evidence>
<sequence length="683" mass="76163">MGEIDVLKGKKEIEIALVGNPNSGKTCLFNDLTGARQHVGNWPGVTVEKKEGRFEKGDKSIKVIDLPGTYSLGAYSEDEVIARNYIINEKPDVVVNVVDSTNLERNLYLTIQLLEMNANIVLALNMIDEAKNKNINININALSDFLNIPVIPTIATRKEGLNELIDKILSISNIKPKDGFIIDYGKEIEEEIKKLTGIILNYPEISKRYPVRWTAIKLLEKDSYIFNEIKKTTNLETLSQVERSRRYLQEILGDDPEILIADMRYGYISGLIKESVRKLQTSEERYTISDKIDKFVTNRYLGIPIFLLIMYGLFQFTFKLGAPLTDLIQKFFDFTGSWLSNILTGIKTPEIIISFFKDGIIGGVGSVLVFIPPIFLMFFALSLLEDSGYMARIAYIMDRLMHSLGLHGKSFIPMLLGFGCNIPGIMATRTLENKNDRLITILINPFMSCTARLPVYVLFAGALFSKNQGLVIFSIYILGIVLAILTAKLLKKFLFRGKTSPFVMELPPYRIPTLKGVFIHMWEKGEAFVKKAGTIILGVVILIWVLSHLPFGVEYASQSSYIGKIGSFVSPVLKPAGFGTWQAAASLIFGVLAKEVVIGTFGVVYGVEETGLAKVIQQNFTPLSAYAFMVMTLIYIPCAAAIGAIKRETNSWGWTGFSVGYSLILGWIMAVLIYQGGRLLGIN</sequence>
<feature type="binding site" evidence="16">
    <location>
        <position position="34"/>
    </location>
    <ligand>
        <name>Mg(2+)</name>
        <dbReference type="ChEBI" id="CHEBI:18420"/>
        <label>2</label>
    </ligand>
</feature>
<feature type="transmembrane region" description="Helical" evidence="17">
    <location>
        <begin position="404"/>
        <end position="426"/>
    </location>
</feature>
<comment type="similarity">
    <text evidence="17">Belongs to the TRAFAC class TrmE-Era-EngA-EngB-Septin-like GTPase superfamily. FeoB GTPase (TC 9.A.8) family.</text>
</comment>
<dbReference type="GO" id="GO:0046872">
    <property type="term" value="F:metal ion binding"/>
    <property type="evidence" value="ECO:0007669"/>
    <property type="project" value="UniProtKB-KW"/>
</dbReference>
<evidence type="ECO:0000313" key="20">
    <source>
        <dbReference type="Proteomes" id="UP000671913"/>
    </source>
</evidence>
<evidence type="ECO:0000256" key="10">
    <source>
        <dbReference type="ARBA" id="ARBA00023004"/>
    </source>
</evidence>
<dbReference type="Pfam" id="PF07670">
    <property type="entry name" value="Gate"/>
    <property type="match status" value="2"/>
</dbReference>
<feature type="transmembrane region" description="Helical" evidence="17">
    <location>
        <begin position="532"/>
        <end position="551"/>
    </location>
</feature>
<organism evidence="19 20">
    <name type="scientific">Aceticella autotrophica</name>
    <dbReference type="NCBI Taxonomy" id="2755338"/>
    <lineage>
        <taxon>Bacteria</taxon>
        <taxon>Bacillati</taxon>
        <taxon>Bacillota</taxon>
        <taxon>Clostridia</taxon>
        <taxon>Thermoanaerobacterales</taxon>
        <taxon>Thermoanaerobacteraceae</taxon>
        <taxon>Aceticella</taxon>
    </lineage>
</organism>
<dbReference type="SUPFAM" id="SSF52540">
    <property type="entry name" value="P-loop containing nucleoside triphosphate hydrolases"/>
    <property type="match status" value="1"/>
</dbReference>
<feature type="domain" description="FeoB-type G" evidence="18">
    <location>
        <begin position="12"/>
        <end position="174"/>
    </location>
</feature>
<evidence type="ECO:0000256" key="2">
    <source>
        <dbReference type="ARBA" id="ARBA00004429"/>
    </source>
</evidence>
<keyword evidence="5 17" id="KW-0410">Iron transport</keyword>
<keyword evidence="12 15" id="KW-0342">GTP-binding</keyword>
<evidence type="ECO:0000256" key="15">
    <source>
        <dbReference type="PIRSR" id="PIRSR603373-1"/>
    </source>
</evidence>
<dbReference type="Pfam" id="PF02421">
    <property type="entry name" value="FeoB_N"/>
    <property type="match status" value="1"/>
</dbReference>
<feature type="transmembrane region" description="Helical" evidence="17">
    <location>
        <begin position="651"/>
        <end position="674"/>
    </location>
</feature>
<evidence type="ECO:0000313" key="19">
    <source>
        <dbReference type="EMBL" id="QSZ26981.1"/>
    </source>
</evidence>
<evidence type="ECO:0000256" key="1">
    <source>
        <dbReference type="ARBA" id="ARBA00003926"/>
    </source>
</evidence>
<dbReference type="Gene3D" id="1.10.287.1770">
    <property type="match status" value="1"/>
</dbReference>
<dbReference type="GO" id="GO:0005886">
    <property type="term" value="C:plasma membrane"/>
    <property type="evidence" value="ECO:0007669"/>
    <property type="project" value="UniProtKB-SubCell"/>
</dbReference>
<evidence type="ECO:0000256" key="13">
    <source>
        <dbReference type="ARBA" id="ARBA00023136"/>
    </source>
</evidence>
<feature type="transmembrane region" description="Helical" evidence="17">
    <location>
        <begin position="583"/>
        <end position="605"/>
    </location>
</feature>
<dbReference type="RefSeq" id="WP_284679671.1">
    <property type="nucleotide sequence ID" value="NZ_CP060096.1"/>
</dbReference>
<dbReference type="AlphaFoldDB" id="A0A975GAA3"/>
<dbReference type="GO" id="GO:0005525">
    <property type="term" value="F:GTP binding"/>
    <property type="evidence" value="ECO:0007669"/>
    <property type="project" value="UniProtKB-KW"/>
</dbReference>
<keyword evidence="6" id="KW-0997">Cell inner membrane</keyword>
<keyword evidence="3 17" id="KW-0813">Transport</keyword>
<evidence type="ECO:0000256" key="7">
    <source>
        <dbReference type="ARBA" id="ARBA00022692"/>
    </source>
</evidence>
<accession>A0A975GAA3</accession>
<gene>
    <name evidence="19" type="primary">feoB</name>
    <name evidence="19" type="ORF">ACETAC_08920</name>
</gene>
<dbReference type="InterPro" id="IPR003373">
    <property type="entry name" value="Fe2_transport_prot-B"/>
</dbReference>
<feature type="binding site" evidence="16">
    <location>
        <position position="33"/>
    </location>
    <ligand>
        <name>Mg(2+)</name>
        <dbReference type="ChEBI" id="CHEBI:18420"/>
        <label>2</label>
    </ligand>
</feature>
<evidence type="ECO:0000256" key="17">
    <source>
        <dbReference type="RuleBase" id="RU362098"/>
    </source>
</evidence>
<dbReference type="Gene3D" id="3.40.50.300">
    <property type="entry name" value="P-loop containing nucleotide triphosphate hydrolases"/>
    <property type="match status" value="1"/>
</dbReference>
<dbReference type="Pfam" id="PF17910">
    <property type="entry name" value="FeoB_Cyto"/>
    <property type="match status" value="1"/>
</dbReference>
<keyword evidence="8 15" id="KW-0547">Nucleotide-binding</keyword>
<feature type="binding site" evidence="15">
    <location>
        <begin position="44"/>
        <end position="48"/>
    </location>
    <ligand>
        <name>GTP</name>
        <dbReference type="ChEBI" id="CHEBI:37565"/>
        <label>1</label>
    </ligand>
</feature>
<evidence type="ECO:0000256" key="8">
    <source>
        <dbReference type="ARBA" id="ARBA00022741"/>
    </source>
</evidence>
<dbReference type="KEGG" id="aaut:ACETAC_08920"/>
<dbReference type="Pfam" id="PF07664">
    <property type="entry name" value="FeoB_C"/>
    <property type="match status" value="1"/>
</dbReference>
<evidence type="ECO:0000256" key="12">
    <source>
        <dbReference type="ARBA" id="ARBA00023134"/>
    </source>
</evidence>
<evidence type="ECO:0000256" key="16">
    <source>
        <dbReference type="PIRSR" id="PIRSR603373-2"/>
    </source>
</evidence>
<evidence type="ECO:0000256" key="3">
    <source>
        <dbReference type="ARBA" id="ARBA00022448"/>
    </source>
</evidence>
<evidence type="ECO:0000256" key="9">
    <source>
        <dbReference type="ARBA" id="ARBA00022989"/>
    </source>
</evidence>
<dbReference type="InterPro" id="IPR011640">
    <property type="entry name" value="Fe2_transport_prot_B_C"/>
</dbReference>
<evidence type="ECO:0000256" key="4">
    <source>
        <dbReference type="ARBA" id="ARBA00022475"/>
    </source>
</evidence>
<feature type="binding site" evidence="15">
    <location>
        <begin position="19"/>
        <end position="26"/>
    </location>
    <ligand>
        <name>GTP</name>
        <dbReference type="ChEBI" id="CHEBI:37565"/>
        <label>1</label>
    </ligand>
</feature>
<feature type="transmembrane region" description="Helical" evidence="17">
    <location>
        <begin position="625"/>
        <end position="645"/>
    </location>
</feature>
<keyword evidence="20" id="KW-1185">Reference proteome</keyword>
<evidence type="ECO:0000256" key="6">
    <source>
        <dbReference type="ARBA" id="ARBA00022519"/>
    </source>
</evidence>
<dbReference type="Proteomes" id="UP000671913">
    <property type="component" value="Chromosome"/>
</dbReference>
<feature type="transmembrane region" description="Helical" evidence="17">
    <location>
        <begin position="363"/>
        <end position="384"/>
    </location>
</feature>
<evidence type="ECO:0000256" key="5">
    <source>
        <dbReference type="ARBA" id="ARBA00022496"/>
    </source>
</evidence>
<dbReference type="InterPro" id="IPR041069">
    <property type="entry name" value="FeoB_Cyto"/>
</dbReference>
<feature type="transmembrane region" description="Helical" evidence="17">
    <location>
        <begin position="438"/>
        <end position="464"/>
    </location>
</feature>
<feature type="transmembrane region" description="Helical" evidence="17">
    <location>
        <begin position="300"/>
        <end position="318"/>
    </location>
</feature>
<name>A0A975GAA3_9THEO</name>
<keyword evidence="10 17" id="KW-0408">Iron</keyword>
<keyword evidence="9 17" id="KW-1133">Transmembrane helix</keyword>
<feature type="transmembrane region" description="Helical" evidence="17">
    <location>
        <begin position="338"/>
        <end position="356"/>
    </location>
</feature>
<keyword evidence="7 17" id="KW-0812">Transmembrane</keyword>
<dbReference type="InterPro" id="IPR005225">
    <property type="entry name" value="Small_GTP-bd"/>
</dbReference>
<comment type="function">
    <text evidence="1 17">Probable transporter of a GTP-driven Fe(2+) uptake system.</text>
</comment>
<keyword evidence="4" id="KW-1003">Cell membrane</keyword>
<feature type="binding site" evidence="16">
    <location>
        <position position="30"/>
    </location>
    <ligand>
        <name>Mg(2+)</name>
        <dbReference type="ChEBI" id="CHEBI:18420"/>
        <label>2</label>
    </ligand>
</feature>
<dbReference type="NCBIfam" id="TIGR00437">
    <property type="entry name" value="feoB"/>
    <property type="match status" value="1"/>
</dbReference>
<protein>
    <recommendedName>
        <fullName evidence="14 17">Ferrous iron transport protein B</fullName>
    </recommendedName>
</protein>
<dbReference type="NCBIfam" id="TIGR00231">
    <property type="entry name" value="small_GTP"/>
    <property type="match status" value="1"/>
</dbReference>
<dbReference type="PANTHER" id="PTHR43185:SF1">
    <property type="entry name" value="FE(2+) TRANSPORTER FEOB"/>
    <property type="match status" value="1"/>
</dbReference>
<dbReference type="EMBL" id="CP060096">
    <property type="protein sequence ID" value="QSZ26981.1"/>
    <property type="molecule type" value="Genomic_DNA"/>
</dbReference>
<dbReference type="InterPro" id="IPR027417">
    <property type="entry name" value="P-loop_NTPase"/>
</dbReference>
<keyword evidence="11" id="KW-0406">Ion transport</keyword>
<dbReference type="InterPro" id="IPR050860">
    <property type="entry name" value="FeoB_GTPase"/>
</dbReference>
<dbReference type="InterPro" id="IPR030389">
    <property type="entry name" value="G_FEOB_dom"/>
</dbReference>
<proteinExistence type="inferred from homology"/>
<dbReference type="InterPro" id="IPR011642">
    <property type="entry name" value="Gate_dom"/>
</dbReference>
<dbReference type="PROSITE" id="PS51711">
    <property type="entry name" value="G_FEOB"/>
    <property type="match status" value="1"/>
</dbReference>
<evidence type="ECO:0000256" key="11">
    <source>
        <dbReference type="ARBA" id="ARBA00023065"/>
    </source>
</evidence>
<comment type="subcellular location">
    <subcellularLocation>
        <location evidence="2">Cell inner membrane</location>
        <topology evidence="2">Multi-pass membrane protein</topology>
    </subcellularLocation>
    <subcellularLocation>
        <location evidence="17">Cell membrane</location>
        <topology evidence="17">Multi-pass membrane protein</topology>
    </subcellularLocation>
</comment>